<sequence length="165" mass="18437">MKIVITGDTHIPSRGSVLPSRLTNECITADLVLHTGDWQSFEVVQMLSEFAEVKGVSGNVDGEDIKEQFPLQQVVQAGHVKIGLVHGHGEKKTTEKRAIEAFEGEPLDVIIFGHSHIPVLRYMNKTLLLTPGSPTDKRKLPHYSFAILHIEDEIRAELIFFDDKT</sequence>
<keyword evidence="5" id="KW-1185">Reference proteome</keyword>
<evidence type="ECO:0000313" key="4">
    <source>
        <dbReference type="EMBL" id="ARF13817.1"/>
    </source>
</evidence>
<reference evidence="4 5" key="1">
    <citation type="submission" date="2016-04" db="EMBL/GenBank/DDBJ databases">
        <title>Comparative Genomics and Epigenetics of Sporosarcina ureae.</title>
        <authorList>
            <person name="Oliver A.S."/>
            <person name="Cooper K.K."/>
        </authorList>
    </citation>
    <scope>NUCLEOTIDE SEQUENCE [LARGE SCALE GENOMIC DNA]</scope>
    <source>
        <strain evidence="4 5">S204</strain>
    </source>
</reference>
<comment type="similarity">
    <text evidence="1 2">Belongs to the metallophosphoesterase superfamily. YfcE family.</text>
</comment>
<gene>
    <name evidence="4" type="ORF">SporoS204_06460</name>
</gene>
<evidence type="ECO:0000259" key="3">
    <source>
        <dbReference type="Pfam" id="PF12850"/>
    </source>
</evidence>
<evidence type="ECO:0000256" key="1">
    <source>
        <dbReference type="ARBA" id="ARBA00008950"/>
    </source>
</evidence>
<dbReference type="Gene3D" id="3.60.21.10">
    <property type="match status" value="1"/>
</dbReference>
<accession>A0ABM6JUE0</accession>
<dbReference type="RefSeq" id="WP_029054945.1">
    <property type="nucleotide sequence ID" value="NZ_CP015108.1"/>
</dbReference>
<dbReference type="InterPro" id="IPR029052">
    <property type="entry name" value="Metallo-depent_PP-like"/>
</dbReference>
<organism evidence="4 5">
    <name type="scientific">Sporosarcina ureae</name>
    <dbReference type="NCBI Taxonomy" id="1571"/>
    <lineage>
        <taxon>Bacteria</taxon>
        <taxon>Bacillati</taxon>
        <taxon>Bacillota</taxon>
        <taxon>Bacilli</taxon>
        <taxon>Bacillales</taxon>
        <taxon>Caryophanaceae</taxon>
        <taxon>Sporosarcina</taxon>
    </lineage>
</organism>
<evidence type="ECO:0000313" key="5">
    <source>
        <dbReference type="Proteomes" id="UP000192486"/>
    </source>
</evidence>
<name>A0ABM6JUE0_SPOUR</name>
<dbReference type="Proteomes" id="UP000192486">
    <property type="component" value="Chromosome"/>
</dbReference>
<dbReference type="InterPro" id="IPR024654">
    <property type="entry name" value="Calcineurin-like_PHP_lpxH"/>
</dbReference>
<dbReference type="SUPFAM" id="SSF56300">
    <property type="entry name" value="Metallo-dependent phosphatases"/>
    <property type="match status" value="1"/>
</dbReference>
<dbReference type="InterPro" id="IPR000979">
    <property type="entry name" value="Phosphodiesterase_MJ0936/Vps29"/>
</dbReference>
<proteinExistence type="inferred from homology"/>
<dbReference type="EC" id="3.1.4.-" evidence="2"/>
<dbReference type="Pfam" id="PF12850">
    <property type="entry name" value="Metallophos_2"/>
    <property type="match status" value="1"/>
</dbReference>
<protein>
    <recommendedName>
        <fullName evidence="2">Phosphoesterase</fullName>
        <ecNumber evidence="2">3.1.4.-</ecNumber>
    </recommendedName>
</protein>
<evidence type="ECO:0000256" key="2">
    <source>
        <dbReference type="RuleBase" id="RU362039"/>
    </source>
</evidence>
<dbReference type="PANTHER" id="PTHR11124">
    <property type="entry name" value="VACUOLAR SORTING PROTEIN VPS29"/>
    <property type="match status" value="1"/>
</dbReference>
<dbReference type="EMBL" id="CP015108">
    <property type="protein sequence ID" value="ARF13817.1"/>
    <property type="molecule type" value="Genomic_DNA"/>
</dbReference>
<keyword evidence="2" id="KW-0479">Metal-binding</keyword>
<feature type="domain" description="Calcineurin-like phosphoesterase" evidence="3">
    <location>
        <begin position="1"/>
        <end position="152"/>
    </location>
</feature>
<dbReference type="NCBIfam" id="TIGR00040">
    <property type="entry name" value="yfcE"/>
    <property type="match status" value="1"/>
</dbReference>
<comment type="cofactor">
    <cofactor evidence="2">
        <name>a divalent metal cation</name>
        <dbReference type="ChEBI" id="CHEBI:60240"/>
    </cofactor>
</comment>